<keyword evidence="1" id="KW-0732">Signal</keyword>
<dbReference type="InParanoid" id="A0A409Y961"/>
<keyword evidence="3" id="KW-1185">Reference proteome</keyword>
<evidence type="ECO:0000313" key="3">
    <source>
        <dbReference type="Proteomes" id="UP000284842"/>
    </source>
</evidence>
<evidence type="ECO:0008006" key="4">
    <source>
        <dbReference type="Google" id="ProtNLM"/>
    </source>
</evidence>
<accession>A0A409Y961</accession>
<dbReference type="Proteomes" id="UP000284842">
    <property type="component" value="Unassembled WGS sequence"/>
</dbReference>
<evidence type="ECO:0000313" key="2">
    <source>
        <dbReference type="EMBL" id="PPQ99652.1"/>
    </source>
</evidence>
<dbReference type="AlphaFoldDB" id="A0A409Y961"/>
<feature type="chain" id="PRO_5019459754" description="CMP/dCMP-type deaminase domain-containing protein" evidence="1">
    <location>
        <begin position="27"/>
        <end position="274"/>
    </location>
</feature>
<reference evidence="2 3" key="1">
    <citation type="journal article" date="2018" name="Evol. Lett.">
        <title>Horizontal gene cluster transfer increased hallucinogenic mushroom diversity.</title>
        <authorList>
            <person name="Reynolds H.T."/>
            <person name="Vijayakumar V."/>
            <person name="Gluck-Thaler E."/>
            <person name="Korotkin H.B."/>
            <person name="Matheny P.B."/>
            <person name="Slot J.C."/>
        </authorList>
    </citation>
    <scope>NUCLEOTIDE SEQUENCE [LARGE SCALE GENOMIC DNA]</scope>
    <source>
        <strain evidence="2 3">2629</strain>
    </source>
</reference>
<gene>
    <name evidence="2" type="ORF">CVT24_005231</name>
</gene>
<protein>
    <recommendedName>
        <fullName evidence="4">CMP/dCMP-type deaminase domain-containing protein</fullName>
    </recommendedName>
</protein>
<name>A0A409Y961_9AGAR</name>
<feature type="signal peptide" evidence="1">
    <location>
        <begin position="1"/>
        <end position="26"/>
    </location>
</feature>
<comment type="caution">
    <text evidence="2">The sequence shown here is derived from an EMBL/GenBank/DDBJ whole genome shotgun (WGS) entry which is preliminary data.</text>
</comment>
<proteinExistence type="predicted"/>
<dbReference type="EMBL" id="NHTK01001350">
    <property type="protein sequence ID" value="PPQ99652.1"/>
    <property type="molecule type" value="Genomic_DNA"/>
</dbReference>
<sequence length="274" mass="30117">MKPFNNIFTVSLILSIFISILPSALSFESNGTHSHMPSILLDAIQIADQMPFPISQVHYNHTFSDTIESREAKGDSQLKAWLETQTITLLPTPYNAQSAKTCSSRMTAHHTIISPRQLSIYANWFVGKCQHTATNNWIAAAAHKTGTSKVYLASIPRGGARSYLVKQLQDNKQWGYGWMYGDISDPKNGYVIKNTGKGGDLIAPHAEHWALERALDGNSYSGPGSKRKTDTDGSGYSIGVAGKSIKGNDVVVPCSSCQKLLEKWNVQYPRRSGL</sequence>
<organism evidence="2 3">
    <name type="scientific">Panaeolus cyanescens</name>
    <dbReference type="NCBI Taxonomy" id="181874"/>
    <lineage>
        <taxon>Eukaryota</taxon>
        <taxon>Fungi</taxon>
        <taxon>Dikarya</taxon>
        <taxon>Basidiomycota</taxon>
        <taxon>Agaricomycotina</taxon>
        <taxon>Agaricomycetes</taxon>
        <taxon>Agaricomycetidae</taxon>
        <taxon>Agaricales</taxon>
        <taxon>Agaricineae</taxon>
        <taxon>Galeropsidaceae</taxon>
        <taxon>Panaeolus</taxon>
    </lineage>
</organism>
<evidence type="ECO:0000256" key="1">
    <source>
        <dbReference type="SAM" id="SignalP"/>
    </source>
</evidence>